<evidence type="ECO:0000313" key="2">
    <source>
        <dbReference type="EMBL" id="AIQ64669.1"/>
    </source>
</evidence>
<dbReference type="KEGG" id="pste:PSTEL_17705"/>
<dbReference type="AlphaFoldDB" id="A0A089N7A5"/>
<name>A0A089N7A5_9BACL</name>
<organism evidence="2 3">
    <name type="scientific">Paenibacillus stellifer</name>
    <dbReference type="NCBI Taxonomy" id="169760"/>
    <lineage>
        <taxon>Bacteria</taxon>
        <taxon>Bacillati</taxon>
        <taxon>Bacillota</taxon>
        <taxon>Bacilli</taxon>
        <taxon>Bacillales</taxon>
        <taxon>Paenibacillaceae</taxon>
        <taxon>Paenibacillus</taxon>
    </lineage>
</organism>
<gene>
    <name evidence="2" type="ORF">PSTEL_17705</name>
</gene>
<evidence type="ECO:0000256" key="1">
    <source>
        <dbReference type="SAM" id="MobiDB-lite"/>
    </source>
</evidence>
<accession>A0A089N7A5</accession>
<dbReference type="Proteomes" id="UP000029507">
    <property type="component" value="Chromosome"/>
</dbReference>
<reference evidence="2 3" key="1">
    <citation type="submission" date="2014-08" db="EMBL/GenBank/DDBJ databases">
        <title>Comparative genomics of the Paenibacillus odorifer group.</title>
        <authorList>
            <person name="den Bakker H.C."/>
            <person name="Tsai Y.-C."/>
            <person name="Martin N."/>
            <person name="Korlach J."/>
            <person name="Wiedmann M."/>
        </authorList>
    </citation>
    <scope>NUCLEOTIDE SEQUENCE [LARGE SCALE GENOMIC DNA]</scope>
    <source>
        <strain evidence="2 3">DSM 14472</strain>
    </source>
</reference>
<proteinExistence type="predicted"/>
<feature type="region of interest" description="Disordered" evidence="1">
    <location>
        <begin position="57"/>
        <end position="79"/>
    </location>
</feature>
<keyword evidence="3" id="KW-1185">Reference proteome</keyword>
<protein>
    <submittedName>
        <fullName evidence="2">Uncharacterized protein</fullName>
    </submittedName>
</protein>
<dbReference type="EMBL" id="CP009286">
    <property type="protein sequence ID" value="AIQ64669.1"/>
    <property type="molecule type" value="Genomic_DNA"/>
</dbReference>
<dbReference type="HOGENOM" id="CLU_2602772_0_0_9"/>
<sequence>MIGNPIAIARQVNLSRSLSLATSNVRIRYAPKELTDHKPQQPIAPPVAGNQIHRVQCTPRGDTLHPGESLEQGLVHSKK</sequence>
<evidence type="ECO:0000313" key="3">
    <source>
        <dbReference type="Proteomes" id="UP000029507"/>
    </source>
</evidence>